<name>A0A2N9AVX2_METEX</name>
<sequence>MLRCDIELRLLHRRRPQGLQPDSHIVRSRRATHMHVTHARIWYFVLHIPKRAAYLGFVRTAP</sequence>
<protein>
    <submittedName>
        <fullName evidence="1">Uncharacterized protein</fullName>
    </submittedName>
</protein>
<accession>A0A2N9AVX2</accession>
<gene>
    <name evidence="1" type="ORF">TK0001_4916</name>
</gene>
<evidence type="ECO:0000313" key="1">
    <source>
        <dbReference type="EMBL" id="SOR31501.1"/>
    </source>
</evidence>
<evidence type="ECO:0000313" key="2">
    <source>
        <dbReference type="Proteomes" id="UP000233769"/>
    </source>
</evidence>
<reference evidence="2" key="1">
    <citation type="submission" date="2017-10" db="EMBL/GenBank/DDBJ databases">
        <authorList>
            <person name="Regsiter A."/>
            <person name="William W."/>
        </authorList>
    </citation>
    <scope>NUCLEOTIDE SEQUENCE [LARGE SCALE GENOMIC DNA]</scope>
</reference>
<proteinExistence type="predicted"/>
<organism evidence="1 2">
    <name type="scientific">Methylorubrum extorquens</name>
    <name type="common">Methylobacterium dichloromethanicum</name>
    <name type="synonym">Methylobacterium extorquens</name>
    <dbReference type="NCBI Taxonomy" id="408"/>
    <lineage>
        <taxon>Bacteria</taxon>
        <taxon>Pseudomonadati</taxon>
        <taxon>Pseudomonadota</taxon>
        <taxon>Alphaproteobacteria</taxon>
        <taxon>Hyphomicrobiales</taxon>
        <taxon>Methylobacteriaceae</taxon>
        <taxon>Methylorubrum</taxon>
    </lineage>
</organism>
<dbReference type="AlphaFoldDB" id="A0A2N9AVX2"/>
<dbReference type="EMBL" id="LT962688">
    <property type="protein sequence ID" value="SOR31501.1"/>
    <property type="molecule type" value="Genomic_DNA"/>
</dbReference>
<dbReference type="Proteomes" id="UP000233769">
    <property type="component" value="Chromosome tk0001"/>
</dbReference>